<dbReference type="GO" id="GO:0034398">
    <property type="term" value="P:telomere tethering at nuclear periphery"/>
    <property type="evidence" value="ECO:0007669"/>
    <property type="project" value="TreeGrafter"/>
</dbReference>
<feature type="region of interest" description="Disordered" evidence="13">
    <location>
        <begin position="1187"/>
        <end position="1216"/>
    </location>
</feature>
<evidence type="ECO:0000256" key="8">
    <source>
        <dbReference type="ARBA" id="ARBA00022927"/>
    </source>
</evidence>
<feature type="region of interest" description="Disordered" evidence="13">
    <location>
        <begin position="400"/>
        <end position="425"/>
    </location>
</feature>
<evidence type="ECO:0000256" key="4">
    <source>
        <dbReference type="ARBA" id="ARBA00013472"/>
    </source>
</evidence>
<feature type="compositionally biased region" description="Low complexity" evidence="13">
    <location>
        <begin position="108"/>
        <end position="144"/>
    </location>
</feature>
<dbReference type="GO" id="GO:0006405">
    <property type="term" value="P:RNA export from nucleus"/>
    <property type="evidence" value="ECO:0007669"/>
    <property type="project" value="TreeGrafter"/>
</dbReference>
<dbReference type="PROSITE" id="PS51434">
    <property type="entry name" value="NUP_C"/>
    <property type="match status" value="1"/>
</dbReference>
<dbReference type="EMBL" id="JARQWQ010000058">
    <property type="protein sequence ID" value="KAK2556110.1"/>
    <property type="molecule type" value="Genomic_DNA"/>
</dbReference>
<dbReference type="GO" id="GO:0003723">
    <property type="term" value="F:RNA binding"/>
    <property type="evidence" value="ECO:0007669"/>
    <property type="project" value="TreeGrafter"/>
</dbReference>
<dbReference type="SUPFAM" id="SSF82215">
    <property type="entry name" value="C-terminal autoproteolytic domain of nucleoporin nup98"/>
    <property type="match status" value="1"/>
</dbReference>
<dbReference type="GO" id="GO:0044614">
    <property type="term" value="C:nuclear pore cytoplasmic filaments"/>
    <property type="evidence" value="ECO:0007669"/>
    <property type="project" value="TreeGrafter"/>
</dbReference>
<feature type="compositionally biased region" description="Acidic residues" evidence="13">
    <location>
        <begin position="1202"/>
        <end position="1215"/>
    </location>
</feature>
<keyword evidence="7" id="KW-0509">mRNA transport</keyword>
<keyword evidence="11" id="KW-0539">Nucleus</keyword>
<evidence type="ECO:0000256" key="1">
    <source>
        <dbReference type="ARBA" id="ARBA00004567"/>
    </source>
</evidence>
<evidence type="ECO:0000256" key="7">
    <source>
        <dbReference type="ARBA" id="ARBA00022816"/>
    </source>
</evidence>
<evidence type="ECO:0000256" key="14">
    <source>
        <dbReference type="SAM" id="Phobius"/>
    </source>
</evidence>
<evidence type="ECO:0000259" key="15">
    <source>
        <dbReference type="PROSITE" id="PS51434"/>
    </source>
</evidence>
<comment type="subcellular location">
    <subcellularLocation>
        <location evidence="2">Nucleus membrane</location>
        <topology evidence="2">Peripheral membrane protein</topology>
        <orientation evidence="2">Nucleoplasmic side</orientation>
    </subcellularLocation>
    <subcellularLocation>
        <location evidence="1">Nucleus</location>
        <location evidence="1">Nuclear pore complex</location>
    </subcellularLocation>
</comment>
<evidence type="ECO:0000313" key="17">
    <source>
        <dbReference type="Proteomes" id="UP001249851"/>
    </source>
</evidence>
<dbReference type="GO" id="GO:0008139">
    <property type="term" value="F:nuclear localization sequence binding"/>
    <property type="evidence" value="ECO:0007669"/>
    <property type="project" value="TreeGrafter"/>
</dbReference>
<gene>
    <name evidence="16" type="ORF">P5673_022135</name>
</gene>
<feature type="domain" description="Peptidase S59" evidence="15">
    <location>
        <begin position="480"/>
        <end position="620"/>
    </location>
</feature>
<keyword evidence="9" id="KW-0811">Translocation</keyword>
<feature type="transmembrane region" description="Helical" evidence="14">
    <location>
        <begin position="30"/>
        <end position="53"/>
    </location>
</feature>
<protein>
    <recommendedName>
        <fullName evidence="4">Nuclear pore complex protein Nup98-Nup96</fullName>
    </recommendedName>
</protein>
<dbReference type="GO" id="GO:0031965">
    <property type="term" value="C:nuclear membrane"/>
    <property type="evidence" value="ECO:0007669"/>
    <property type="project" value="UniProtKB-SubCell"/>
</dbReference>
<dbReference type="GO" id="GO:0006606">
    <property type="term" value="P:protein import into nucleus"/>
    <property type="evidence" value="ECO:0007669"/>
    <property type="project" value="TreeGrafter"/>
</dbReference>
<keyword evidence="6" id="KW-0068">Autocatalytic cleavage</keyword>
<reference evidence="16" key="2">
    <citation type="journal article" date="2023" name="Science">
        <title>Genomic signatures of disease resistance in endangered staghorn corals.</title>
        <authorList>
            <person name="Vollmer S.V."/>
            <person name="Selwyn J.D."/>
            <person name="Despard B.A."/>
            <person name="Roesel C.L."/>
        </authorList>
    </citation>
    <scope>NUCLEOTIDE SEQUENCE</scope>
    <source>
        <strain evidence="16">K2</strain>
    </source>
</reference>
<dbReference type="GO" id="GO:0051028">
    <property type="term" value="P:mRNA transport"/>
    <property type="evidence" value="ECO:0007669"/>
    <property type="project" value="UniProtKB-KW"/>
</dbReference>
<organism evidence="16 17">
    <name type="scientific">Acropora cervicornis</name>
    <name type="common">Staghorn coral</name>
    <dbReference type="NCBI Taxonomy" id="6130"/>
    <lineage>
        <taxon>Eukaryota</taxon>
        <taxon>Metazoa</taxon>
        <taxon>Cnidaria</taxon>
        <taxon>Anthozoa</taxon>
        <taxon>Hexacorallia</taxon>
        <taxon>Scleractinia</taxon>
        <taxon>Astrocoeniina</taxon>
        <taxon>Acroporidae</taxon>
        <taxon>Acropora</taxon>
    </lineage>
</organism>
<dbReference type="Pfam" id="PF04096">
    <property type="entry name" value="Nucleoporin2"/>
    <property type="match status" value="1"/>
</dbReference>
<sequence length="1496" mass="164291">MLGLLQKSQNLNEFNPTGFRMYRYAASFTWNYNLISLLLTMAFPVVHISGTLFGNTGTTSLFGQQQQQQQQTTGSLFGQKTGNLFGAPTSGTATTGFGQGFGTGSSLFGQSSSGQTGTGFGQTQTGTGLFGQTPGFGQTQQQSSLFGGKPFGTTLGTGTVGGIFGGQNKPQTGFSFGNTTGGLGTSPFNASTSTAGGLFGAKPAGFGTATAFGAPTGTGLFGNTGTLGTTAVLGTGTLGTGTFGSLGTQQTVGLGIGGLGSNQNTAAVNALQQQLLEQQLQFLANSPFGDSPLFRNSLVEKARAEKVSYTTSSSRQRVSTTNSHYKSKLFEGLEEDSGLSPGTFVPRKNIKKLVIKSKSVTELHAVEGEDDVSVASIALPLSPPSSQHTSPIMSSTVSKAVISRDEPDSRANTSDTMSPIGVKFSQGGVKPSLDTTIADLNVRRVSRTEDDQESLLTSKVPEDGSSGNGAGEPCGIVLKRSEYYTIPPLNELNQMVDSNGDVFVDDFIVGRTGYGCVKFHGKTNVAGLNLDEIVFFKRREIEVYPDSYPSKPPVGKDLNKKAEITLEKVWPNDKTLHKPITRLKLQGWQKRVEAATAKLGATFLDYDPDNGNWVFTVDHFTRYGMHEYLDEEQSAKKLKRPPLKSNLQEVESSAEREKLELLKRLQEKKQQFEAYEIEKRRTSLALEDQDSDMADIDHETFPELLDESAELGGGSDIDEHEMDNSPASHQLATALGMNAQRIQVMKASFFAEQSHPPTVPLSRDGPSVDKSFMSGSFAKGRVYPLRQPLVRDTTPTASSSPMLLPSAIGTALDVGIKVVGARNQFGLVPKEDSLVSHKENLVGDVGLMMGRSFRVGWGPGFVLVHCGAPLGSHKKISGNPASQTTRIGGLLSPRPKPNSSASAFSVTVEKLHVASHFSQGKDVVLARHQSVLETEIHHSELSMEDGCPFFQPSTSVEALHNHADVARKYKETTGSEPLRSEAAQACLVWDLMVSLWGNLREIQQDAEAHFSVSSLNFTADIFETRYVELPSTSDDRETYDESDHLKAIFSYLTGKQIRKACQVAQQHNDFRLSLLLSQATGNSLPRNLCYKQLDEWQKLKADMFFNEERIKIYALLAGAMVWPLSRDFARSLSRDESQVMPRDVNVCEGLDWKRVLAVHLWYQCSPTCSIQDALSAYEISFKGSSRGGKYGAPPHPPFVEKLEEDDDEEEEDGDENQLVTRDTCYHLLKLYCKRSHRLERLLSPSTFTAYQLDFSLSWPLYQVLQSLEYTHLSQYHAGLLHSSFAAQLEGLGLWHWAAFVLLHIQDPVRRERTVRSLICRHCPLSTDHLNVEKERFMLEDLKIPAEWIHEAKALQARYEGRSREEAFHLVKARHWSLGHNVVLRSLVSDAIINVEYDLLKSLLGELEPRDRSSTVKDWATGGQASFFRLPFSCGQVSRHRNGKYLKFFRLCGLHFPILTGMGKLVPTKYDFEDIHEDVSTLCARINSLPSDTTKDM</sequence>
<dbReference type="GO" id="GO:0017056">
    <property type="term" value="F:structural constituent of nuclear pore"/>
    <property type="evidence" value="ECO:0007669"/>
    <property type="project" value="InterPro"/>
</dbReference>
<dbReference type="InterPro" id="IPR036903">
    <property type="entry name" value="Nup98_auto-Pept-S59_dom_sf"/>
</dbReference>
<feature type="region of interest" description="Disordered" evidence="13">
    <location>
        <begin position="108"/>
        <end position="151"/>
    </location>
</feature>
<evidence type="ECO:0000256" key="12">
    <source>
        <dbReference type="SAM" id="Coils"/>
    </source>
</evidence>
<keyword evidence="5" id="KW-0813">Transport</keyword>
<keyword evidence="14" id="KW-0472">Membrane</keyword>
<dbReference type="InterPro" id="IPR037665">
    <property type="entry name" value="Nucleoporin_S59-like"/>
</dbReference>
<dbReference type="Pfam" id="PF12110">
    <property type="entry name" value="Nup96"/>
    <property type="match status" value="1"/>
</dbReference>
<evidence type="ECO:0000256" key="10">
    <source>
        <dbReference type="ARBA" id="ARBA00023132"/>
    </source>
</evidence>
<comment type="similarity">
    <text evidence="3">Belongs to the nucleoporin GLFG family.</text>
</comment>
<keyword evidence="8" id="KW-0653">Protein transport</keyword>
<dbReference type="InterPro" id="IPR021967">
    <property type="entry name" value="Nup98_C"/>
</dbReference>
<proteinExistence type="inferred from homology"/>
<evidence type="ECO:0000256" key="5">
    <source>
        <dbReference type="ARBA" id="ARBA00022448"/>
    </source>
</evidence>
<evidence type="ECO:0000313" key="16">
    <source>
        <dbReference type="EMBL" id="KAK2556110.1"/>
    </source>
</evidence>
<comment type="caution">
    <text evidence="16">The sequence shown here is derived from an EMBL/GenBank/DDBJ whole genome shotgun (WGS) entry which is preliminary data.</text>
</comment>
<dbReference type="InterPro" id="IPR007230">
    <property type="entry name" value="Nup98_auto-Pept-S59_dom"/>
</dbReference>
<dbReference type="PANTHER" id="PTHR23198">
    <property type="entry name" value="NUCLEOPORIN"/>
    <property type="match status" value="1"/>
</dbReference>
<keyword evidence="10" id="KW-0906">Nuclear pore complex</keyword>
<keyword evidence="14" id="KW-1133">Transmembrane helix</keyword>
<reference evidence="16" key="1">
    <citation type="journal article" date="2023" name="G3 (Bethesda)">
        <title>Whole genome assembly and annotation of the endangered Caribbean coral Acropora cervicornis.</title>
        <authorList>
            <person name="Selwyn J.D."/>
            <person name="Vollmer S.V."/>
        </authorList>
    </citation>
    <scope>NUCLEOTIDE SEQUENCE</scope>
    <source>
        <strain evidence="16">K2</strain>
    </source>
</reference>
<evidence type="ECO:0000256" key="13">
    <source>
        <dbReference type="SAM" id="MobiDB-lite"/>
    </source>
</evidence>
<feature type="region of interest" description="Disordered" evidence="13">
    <location>
        <begin position="446"/>
        <end position="473"/>
    </location>
</feature>
<keyword evidence="12" id="KW-0175">Coiled coil</keyword>
<feature type="coiled-coil region" evidence="12">
    <location>
        <begin position="651"/>
        <end position="678"/>
    </location>
</feature>
<keyword evidence="17" id="KW-1185">Reference proteome</keyword>
<name>A0AAD9Q7H1_ACRCE</name>
<dbReference type="Proteomes" id="UP001249851">
    <property type="component" value="Unassembled WGS sequence"/>
</dbReference>
<keyword evidence="14" id="KW-0812">Transmembrane</keyword>
<evidence type="ECO:0000256" key="6">
    <source>
        <dbReference type="ARBA" id="ARBA00022813"/>
    </source>
</evidence>
<evidence type="ECO:0000256" key="2">
    <source>
        <dbReference type="ARBA" id="ARBA00004620"/>
    </source>
</evidence>
<dbReference type="Gene3D" id="1.25.40.690">
    <property type="match status" value="1"/>
</dbReference>
<evidence type="ECO:0000256" key="3">
    <source>
        <dbReference type="ARBA" id="ARBA00008926"/>
    </source>
</evidence>
<evidence type="ECO:0000256" key="11">
    <source>
        <dbReference type="ARBA" id="ARBA00023242"/>
    </source>
</evidence>
<evidence type="ECO:0000256" key="9">
    <source>
        <dbReference type="ARBA" id="ARBA00023010"/>
    </source>
</evidence>
<dbReference type="PANTHER" id="PTHR23198:SF6">
    <property type="entry name" value="NUCLEAR PORE COMPLEX PROTEIN NUP98-NUP96"/>
    <property type="match status" value="1"/>
</dbReference>
<dbReference type="GO" id="GO:0000973">
    <property type="term" value="P:post-transcriptional tethering of RNA polymerase II gene DNA at nuclear periphery"/>
    <property type="evidence" value="ECO:0007669"/>
    <property type="project" value="TreeGrafter"/>
</dbReference>
<dbReference type="Gene3D" id="3.30.1610.10">
    <property type="entry name" value="Peptidase S59, nucleoporin"/>
    <property type="match status" value="1"/>
</dbReference>
<accession>A0AAD9Q7H1</accession>